<reference evidence="5" key="1">
    <citation type="journal article" date="2020" name="Stud. Mycol.">
        <title>101 Dothideomycetes genomes: a test case for predicting lifestyles and emergence of pathogens.</title>
        <authorList>
            <person name="Haridas S."/>
            <person name="Albert R."/>
            <person name="Binder M."/>
            <person name="Bloem J."/>
            <person name="Labutti K."/>
            <person name="Salamov A."/>
            <person name="Andreopoulos B."/>
            <person name="Baker S."/>
            <person name="Barry K."/>
            <person name="Bills G."/>
            <person name="Bluhm B."/>
            <person name="Cannon C."/>
            <person name="Castanera R."/>
            <person name="Culley D."/>
            <person name="Daum C."/>
            <person name="Ezra D."/>
            <person name="Gonzalez J."/>
            <person name="Henrissat B."/>
            <person name="Kuo A."/>
            <person name="Liang C."/>
            <person name="Lipzen A."/>
            <person name="Lutzoni F."/>
            <person name="Magnuson J."/>
            <person name="Mondo S."/>
            <person name="Nolan M."/>
            <person name="Ohm R."/>
            <person name="Pangilinan J."/>
            <person name="Park H.-J."/>
            <person name="Ramirez L."/>
            <person name="Alfaro M."/>
            <person name="Sun H."/>
            <person name="Tritt A."/>
            <person name="Yoshinaga Y."/>
            <person name="Zwiers L.-H."/>
            <person name="Turgeon B."/>
            <person name="Goodwin S."/>
            <person name="Spatafora J."/>
            <person name="Crous P."/>
            <person name="Grigoriev I."/>
        </authorList>
    </citation>
    <scope>NUCLEOTIDE SEQUENCE</scope>
    <source>
        <strain evidence="5">CBS 122681</strain>
    </source>
</reference>
<evidence type="ECO:0000259" key="4">
    <source>
        <dbReference type="PROSITE" id="PS51186"/>
    </source>
</evidence>
<dbReference type="PROSITE" id="PS51186">
    <property type="entry name" value="GNAT"/>
    <property type="match status" value="1"/>
</dbReference>
<gene>
    <name evidence="5" type="ORF">K491DRAFT_684116</name>
</gene>
<evidence type="ECO:0000256" key="2">
    <source>
        <dbReference type="ARBA" id="ARBA00023315"/>
    </source>
</evidence>
<protein>
    <submittedName>
        <fullName evidence="5">Acetyltransferase</fullName>
    </submittedName>
</protein>
<keyword evidence="6" id="KW-1185">Reference proteome</keyword>
<dbReference type="Proteomes" id="UP000799324">
    <property type="component" value="Unassembled WGS sequence"/>
</dbReference>
<keyword evidence="2" id="KW-0012">Acyltransferase</keyword>
<dbReference type="InterPro" id="IPR051635">
    <property type="entry name" value="SNAT-like"/>
</dbReference>
<feature type="domain" description="N-acetyltransferase" evidence="4">
    <location>
        <begin position="117"/>
        <end position="263"/>
    </location>
</feature>
<evidence type="ECO:0000313" key="6">
    <source>
        <dbReference type="Proteomes" id="UP000799324"/>
    </source>
</evidence>
<evidence type="ECO:0000313" key="5">
    <source>
        <dbReference type="EMBL" id="KAF2649106.1"/>
    </source>
</evidence>
<dbReference type="GO" id="GO:0005737">
    <property type="term" value="C:cytoplasm"/>
    <property type="evidence" value="ECO:0007669"/>
    <property type="project" value="TreeGrafter"/>
</dbReference>
<evidence type="ECO:0000256" key="3">
    <source>
        <dbReference type="SAM" id="MobiDB-lite"/>
    </source>
</evidence>
<feature type="compositionally biased region" description="Basic and acidic residues" evidence="3">
    <location>
        <begin position="1"/>
        <end position="11"/>
    </location>
</feature>
<name>A0A6A6SMN2_9PLEO</name>
<organism evidence="5 6">
    <name type="scientific">Lophiostoma macrostomum CBS 122681</name>
    <dbReference type="NCBI Taxonomy" id="1314788"/>
    <lineage>
        <taxon>Eukaryota</taxon>
        <taxon>Fungi</taxon>
        <taxon>Dikarya</taxon>
        <taxon>Ascomycota</taxon>
        <taxon>Pezizomycotina</taxon>
        <taxon>Dothideomycetes</taxon>
        <taxon>Pleosporomycetidae</taxon>
        <taxon>Pleosporales</taxon>
        <taxon>Lophiostomataceae</taxon>
        <taxon>Lophiostoma</taxon>
    </lineage>
</organism>
<dbReference type="EMBL" id="MU004506">
    <property type="protein sequence ID" value="KAF2649106.1"/>
    <property type="molecule type" value="Genomic_DNA"/>
</dbReference>
<dbReference type="Pfam" id="PF13673">
    <property type="entry name" value="Acetyltransf_10"/>
    <property type="match status" value="1"/>
</dbReference>
<dbReference type="PANTHER" id="PTHR10908:SF0">
    <property type="entry name" value="SEROTONIN N-ACETYLTRANSFERASE"/>
    <property type="match status" value="1"/>
</dbReference>
<dbReference type="PANTHER" id="PTHR10908">
    <property type="entry name" value="SEROTONIN N-ACETYLTRANSFERASE"/>
    <property type="match status" value="1"/>
</dbReference>
<dbReference type="SUPFAM" id="SSF55729">
    <property type="entry name" value="Acyl-CoA N-acyltransferases (Nat)"/>
    <property type="match status" value="1"/>
</dbReference>
<feature type="region of interest" description="Disordered" evidence="3">
    <location>
        <begin position="1"/>
        <end position="35"/>
    </location>
</feature>
<proteinExistence type="predicted"/>
<evidence type="ECO:0000256" key="1">
    <source>
        <dbReference type="ARBA" id="ARBA00022679"/>
    </source>
</evidence>
<dbReference type="Gene3D" id="3.40.630.30">
    <property type="match status" value="1"/>
</dbReference>
<dbReference type="OrthoDB" id="30840at2759"/>
<dbReference type="GO" id="GO:0004059">
    <property type="term" value="F:aralkylamine N-acetyltransferase activity"/>
    <property type="evidence" value="ECO:0007669"/>
    <property type="project" value="TreeGrafter"/>
</dbReference>
<sequence>MPRDLESERATLEGMEPLSKESAISASPPEDPQPLYRLPTYMIEDRFKKMKDLHPYCQLLSQEDLDDCDWLEHAAFDASEAASRDKLEYRLHACGELCSGIYTSAYSTDSAPLGALLHTRTFPSADSHDSDRKRVLLGHAIASKHSASVVTDSAMEYPKDWRTNYQLSPTSSDGKEIGHNELGDTVCLHSLAIHPDFQRKGLGSVLLKGWTQRVRDAGVAERIALLCRERFVGFYEKAGFKKLGESQCGYAGGGWVDMVMEFGDAGGDDEL</sequence>
<dbReference type="InterPro" id="IPR000182">
    <property type="entry name" value="GNAT_dom"/>
</dbReference>
<accession>A0A6A6SMN2</accession>
<keyword evidence="1 5" id="KW-0808">Transferase</keyword>
<dbReference type="AlphaFoldDB" id="A0A6A6SMN2"/>
<dbReference type="InterPro" id="IPR016181">
    <property type="entry name" value="Acyl_CoA_acyltransferase"/>
</dbReference>
<dbReference type="CDD" id="cd04301">
    <property type="entry name" value="NAT_SF"/>
    <property type="match status" value="1"/>
</dbReference>